<reference evidence="2 3" key="1">
    <citation type="submission" date="2021-06" db="EMBL/GenBank/DDBJ databases">
        <authorList>
            <person name="Criscuolo A."/>
        </authorList>
    </citation>
    <scope>NUCLEOTIDE SEQUENCE [LARGE SCALE GENOMIC DNA]</scope>
    <source>
        <strain evidence="3">CIP 111802</strain>
    </source>
</reference>
<evidence type="ECO:0000256" key="1">
    <source>
        <dbReference type="SAM" id="Phobius"/>
    </source>
</evidence>
<dbReference type="Proteomes" id="UP000730618">
    <property type="component" value="Unassembled WGS sequence"/>
</dbReference>
<gene>
    <name evidence="2" type="ORF">PAECIP111802_04984</name>
</gene>
<organism evidence="2 3">
    <name type="scientific">Paenibacillus allorhizosphaerae</name>
    <dbReference type="NCBI Taxonomy" id="2849866"/>
    <lineage>
        <taxon>Bacteria</taxon>
        <taxon>Bacillati</taxon>
        <taxon>Bacillota</taxon>
        <taxon>Bacilli</taxon>
        <taxon>Bacillales</taxon>
        <taxon>Paenibacillaceae</taxon>
        <taxon>Paenibacillus</taxon>
    </lineage>
</organism>
<name>A0ABM8VNH4_9BACL</name>
<feature type="transmembrane region" description="Helical" evidence="1">
    <location>
        <begin position="99"/>
        <end position="121"/>
    </location>
</feature>
<proteinExistence type="predicted"/>
<dbReference type="EMBL" id="CAJVCE010000016">
    <property type="protein sequence ID" value="CAG7651518.1"/>
    <property type="molecule type" value="Genomic_DNA"/>
</dbReference>
<evidence type="ECO:0000313" key="3">
    <source>
        <dbReference type="Proteomes" id="UP000730618"/>
    </source>
</evidence>
<feature type="transmembrane region" description="Helical" evidence="1">
    <location>
        <begin position="73"/>
        <end position="93"/>
    </location>
</feature>
<comment type="caution">
    <text evidence="2">The sequence shown here is derived from an EMBL/GenBank/DDBJ whole genome shotgun (WGS) entry which is preliminary data.</text>
</comment>
<keyword evidence="1" id="KW-1133">Transmembrane helix</keyword>
<accession>A0ABM8VNH4</accession>
<keyword evidence="3" id="KW-1185">Reference proteome</keyword>
<sequence length="148" mass="16871">MSTAIPNSKSNKEEVYLAILMSVGPYPSRGELIKAFDLMAYSADERSEILVLFGKALAIFNDKTKGYIKMYDLLFNLKSFSLFVVIIAVLLFLSNIFQFNILYSLLTCLVVCTGISIKYPWIRPIREKPIWNSSVRMAIEEVEAQNKK</sequence>
<dbReference type="RefSeq" id="WP_218101234.1">
    <property type="nucleotide sequence ID" value="NZ_CAJVCE010000016.1"/>
</dbReference>
<keyword evidence="1" id="KW-0812">Transmembrane</keyword>
<keyword evidence="1" id="KW-0472">Membrane</keyword>
<evidence type="ECO:0000313" key="2">
    <source>
        <dbReference type="EMBL" id="CAG7651518.1"/>
    </source>
</evidence>
<protein>
    <submittedName>
        <fullName evidence="2">Uncharacterized protein</fullName>
    </submittedName>
</protein>